<dbReference type="AlphaFoldDB" id="A0A174L8I3"/>
<evidence type="ECO:0000313" key="2">
    <source>
        <dbReference type="Proteomes" id="UP000095594"/>
    </source>
</evidence>
<organism evidence="1 2">
    <name type="scientific">Clostridium disporicum</name>
    <dbReference type="NCBI Taxonomy" id="84024"/>
    <lineage>
        <taxon>Bacteria</taxon>
        <taxon>Bacillati</taxon>
        <taxon>Bacillota</taxon>
        <taxon>Clostridia</taxon>
        <taxon>Eubacteriales</taxon>
        <taxon>Clostridiaceae</taxon>
        <taxon>Clostridium</taxon>
    </lineage>
</organism>
<name>A0A174L8I3_9CLOT</name>
<protein>
    <submittedName>
        <fullName evidence="1">Uncharacterized protein</fullName>
    </submittedName>
</protein>
<dbReference type="EMBL" id="CYZX01000030">
    <property type="protein sequence ID" value="CUP18996.1"/>
    <property type="molecule type" value="Genomic_DNA"/>
</dbReference>
<evidence type="ECO:0000313" key="1">
    <source>
        <dbReference type="EMBL" id="CUP18996.1"/>
    </source>
</evidence>
<proteinExistence type="predicted"/>
<sequence>MSSNNNSNEVIDLLSEIIINFISKMTSTSNTDKFKKL</sequence>
<dbReference type="Proteomes" id="UP000095594">
    <property type="component" value="Unassembled WGS sequence"/>
</dbReference>
<accession>A0A174L8I3</accession>
<reference evidence="1 2" key="1">
    <citation type="submission" date="2015-09" db="EMBL/GenBank/DDBJ databases">
        <authorList>
            <consortium name="Pathogen Informatics"/>
        </authorList>
    </citation>
    <scope>NUCLEOTIDE SEQUENCE [LARGE SCALE GENOMIC DNA]</scope>
    <source>
        <strain evidence="1 2">2789STDY5834856</strain>
    </source>
</reference>
<gene>
    <name evidence="1" type="ORF">ERS852471_03171</name>
</gene>